<organism evidence="11 12">
    <name type="scientific">Pseudoprimorskyibacter insulae</name>
    <dbReference type="NCBI Taxonomy" id="1695997"/>
    <lineage>
        <taxon>Bacteria</taxon>
        <taxon>Pseudomonadati</taxon>
        <taxon>Pseudomonadota</taxon>
        <taxon>Alphaproteobacteria</taxon>
        <taxon>Rhodobacterales</taxon>
        <taxon>Paracoccaceae</taxon>
        <taxon>Pseudoprimorskyibacter</taxon>
    </lineage>
</organism>
<reference evidence="12" key="1">
    <citation type="submission" date="2018-03" db="EMBL/GenBank/DDBJ databases">
        <authorList>
            <person name="Rodrigo-Torres L."/>
            <person name="Arahal R. D."/>
            <person name="Lucena T."/>
        </authorList>
    </citation>
    <scope>NUCLEOTIDE SEQUENCE [LARGE SCALE GENOMIC DNA]</scope>
    <source>
        <strain evidence="12">CECT 8871</strain>
    </source>
</reference>
<dbReference type="Proteomes" id="UP000244904">
    <property type="component" value="Unassembled WGS sequence"/>
</dbReference>
<dbReference type="GO" id="GO:0042910">
    <property type="term" value="F:xenobiotic transmembrane transporter activity"/>
    <property type="evidence" value="ECO:0007669"/>
    <property type="project" value="InterPro"/>
</dbReference>
<protein>
    <recommendedName>
        <fullName evidence="9">Multidrug-efflux transporter</fullName>
    </recommendedName>
</protein>
<gene>
    <name evidence="11" type="primary">mdtK</name>
    <name evidence="11" type="ORF">PRI8871_03391</name>
</gene>
<keyword evidence="3" id="KW-0050">Antiport</keyword>
<keyword evidence="2" id="KW-0813">Transport</keyword>
<evidence type="ECO:0000313" key="11">
    <source>
        <dbReference type="EMBL" id="SPF81567.1"/>
    </source>
</evidence>
<feature type="transmembrane region" description="Helical" evidence="10">
    <location>
        <begin position="196"/>
        <end position="219"/>
    </location>
</feature>
<evidence type="ECO:0000256" key="10">
    <source>
        <dbReference type="SAM" id="Phobius"/>
    </source>
</evidence>
<feature type="transmembrane region" description="Helical" evidence="10">
    <location>
        <begin position="395"/>
        <end position="416"/>
    </location>
</feature>
<keyword evidence="7" id="KW-0406">Ion transport</keyword>
<keyword evidence="8 10" id="KW-0472">Membrane</keyword>
<dbReference type="AlphaFoldDB" id="A0A2R8B022"/>
<dbReference type="PIRSF" id="PIRSF006603">
    <property type="entry name" value="DinF"/>
    <property type="match status" value="1"/>
</dbReference>
<dbReference type="GO" id="GO:0006811">
    <property type="term" value="P:monoatomic ion transport"/>
    <property type="evidence" value="ECO:0007669"/>
    <property type="project" value="UniProtKB-KW"/>
</dbReference>
<keyword evidence="5 10" id="KW-0812">Transmembrane</keyword>
<evidence type="ECO:0000256" key="4">
    <source>
        <dbReference type="ARBA" id="ARBA00022475"/>
    </source>
</evidence>
<evidence type="ECO:0000313" key="12">
    <source>
        <dbReference type="Proteomes" id="UP000244904"/>
    </source>
</evidence>
<feature type="transmembrane region" description="Helical" evidence="10">
    <location>
        <begin position="422"/>
        <end position="443"/>
    </location>
</feature>
<dbReference type="OrthoDB" id="9780160at2"/>
<evidence type="ECO:0000256" key="3">
    <source>
        <dbReference type="ARBA" id="ARBA00022449"/>
    </source>
</evidence>
<evidence type="ECO:0000256" key="1">
    <source>
        <dbReference type="ARBA" id="ARBA00004429"/>
    </source>
</evidence>
<evidence type="ECO:0000256" key="7">
    <source>
        <dbReference type="ARBA" id="ARBA00023065"/>
    </source>
</evidence>
<evidence type="ECO:0000256" key="5">
    <source>
        <dbReference type="ARBA" id="ARBA00022692"/>
    </source>
</evidence>
<keyword evidence="12" id="KW-1185">Reference proteome</keyword>
<dbReference type="InterPro" id="IPR050222">
    <property type="entry name" value="MATE_MdtK"/>
</dbReference>
<evidence type="ECO:0000256" key="8">
    <source>
        <dbReference type="ARBA" id="ARBA00023136"/>
    </source>
</evidence>
<dbReference type="PANTHER" id="PTHR43298:SF2">
    <property type="entry name" value="FMN_FAD EXPORTER YEEO-RELATED"/>
    <property type="match status" value="1"/>
</dbReference>
<dbReference type="Pfam" id="PF01554">
    <property type="entry name" value="MatE"/>
    <property type="match status" value="2"/>
</dbReference>
<feature type="transmembrane region" description="Helical" evidence="10">
    <location>
        <begin position="162"/>
        <end position="184"/>
    </location>
</feature>
<proteinExistence type="predicted"/>
<dbReference type="CDD" id="cd13131">
    <property type="entry name" value="MATE_NorM_like"/>
    <property type="match status" value="1"/>
</dbReference>
<feature type="transmembrane region" description="Helical" evidence="10">
    <location>
        <begin position="12"/>
        <end position="34"/>
    </location>
</feature>
<feature type="transmembrane region" description="Helical" evidence="10">
    <location>
        <begin position="272"/>
        <end position="297"/>
    </location>
</feature>
<feature type="transmembrane region" description="Helical" evidence="10">
    <location>
        <begin position="239"/>
        <end position="266"/>
    </location>
</feature>
<dbReference type="GO" id="GO:0015297">
    <property type="term" value="F:antiporter activity"/>
    <property type="evidence" value="ECO:0007669"/>
    <property type="project" value="UniProtKB-KW"/>
</dbReference>
<keyword evidence="6 10" id="KW-1133">Transmembrane helix</keyword>
<dbReference type="InterPro" id="IPR002528">
    <property type="entry name" value="MATE_fam"/>
</dbReference>
<name>A0A2R8B022_9RHOB</name>
<dbReference type="RefSeq" id="WP_108887354.1">
    <property type="nucleotide sequence ID" value="NZ_OMOJ01000011.1"/>
</dbReference>
<dbReference type="GO" id="GO:0005886">
    <property type="term" value="C:plasma membrane"/>
    <property type="evidence" value="ECO:0007669"/>
    <property type="project" value="UniProtKB-SubCell"/>
</dbReference>
<sequence length="452" mass="48331">MTDQTLSPLGHFRALLVLGLPLIGGHLAQFAIGLTDTIMLGWYGVAELAALTLATTWFFVLFLLGSGFAWAVMPMVASFHAEQDQQSVRRATRMGLWLSGFFFCAALPLMLWSRPIFLALGQAPDLAEMAQTYLRIAGLGMLPALGVMVLKSYLAALERTQTIFWITVGAAVLNGVANYILIFGNFGAPELGIRGGALASLMTSLLSFAAVVVYAVRILPEHALFQRFWRADGEMLRRVFQLGWPIGLTNLSEVGLFASSAFMVGWLGTVPLAAHGIALQVATATFMIHLGLSNAATVRAGAALGRRDVAGLTRGAKVASMTSLMIAVVASTAFFAIPEVLIRPFLDPAEPKLDEIMLIGTGLLALAALFQMFDGAQVIALGLLRGVQDTRVPMIMAATAYWVIGLPAGYVLAFVAGLGAKGIWIGLVLGLSAAAVMLLWRFWRHSVPALPR</sequence>
<feature type="transmembrane region" description="Helical" evidence="10">
    <location>
        <begin position="132"/>
        <end position="150"/>
    </location>
</feature>
<keyword evidence="4" id="KW-1003">Cell membrane</keyword>
<comment type="subcellular location">
    <subcellularLocation>
        <location evidence="1">Cell inner membrane</location>
        <topology evidence="1">Multi-pass membrane protein</topology>
    </subcellularLocation>
</comment>
<evidence type="ECO:0000256" key="6">
    <source>
        <dbReference type="ARBA" id="ARBA00022989"/>
    </source>
</evidence>
<dbReference type="NCBIfam" id="TIGR00797">
    <property type="entry name" value="matE"/>
    <property type="match status" value="1"/>
</dbReference>
<evidence type="ECO:0000256" key="9">
    <source>
        <dbReference type="ARBA" id="ARBA00031636"/>
    </source>
</evidence>
<dbReference type="PANTHER" id="PTHR43298">
    <property type="entry name" value="MULTIDRUG RESISTANCE PROTEIN NORM-RELATED"/>
    <property type="match status" value="1"/>
</dbReference>
<evidence type="ECO:0000256" key="2">
    <source>
        <dbReference type="ARBA" id="ARBA00022448"/>
    </source>
</evidence>
<dbReference type="InterPro" id="IPR048279">
    <property type="entry name" value="MdtK-like"/>
</dbReference>
<feature type="transmembrane region" description="Helical" evidence="10">
    <location>
        <begin position="40"/>
        <end position="73"/>
    </location>
</feature>
<feature type="transmembrane region" description="Helical" evidence="10">
    <location>
        <begin position="357"/>
        <end position="383"/>
    </location>
</feature>
<feature type="transmembrane region" description="Helical" evidence="10">
    <location>
        <begin position="94"/>
        <end position="112"/>
    </location>
</feature>
<dbReference type="EMBL" id="OMOJ01000011">
    <property type="protein sequence ID" value="SPF81567.1"/>
    <property type="molecule type" value="Genomic_DNA"/>
</dbReference>
<feature type="transmembrane region" description="Helical" evidence="10">
    <location>
        <begin position="318"/>
        <end position="337"/>
    </location>
</feature>
<accession>A0A2R8B022</accession>